<evidence type="ECO:0000256" key="6">
    <source>
        <dbReference type="ARBA" id="ARBA00023136"/>
    </source>
</evidence>
<evidence type="ECO:0000256" key="5">
    <source>
        <dbReference type="ARBA" id="ARBA00022989"/>
    </source>
</evidence>
<comment type="similarity">
    <text evidence="2">Belongs to the EMC7 family.</text>
</comment>
<feature type="transmembrane region" description="Helical" evidence="8">
    <location>
        <begin position="145"/>
        <end position="168"/>
    </location>
</feature>
<keyword evidence="5 8" id="KW-1133">Transmembrane helix</keyword>
<evidence type="ECO:0000256" key="8">
    <source>
        <dbReference type="SAM" id="Phobius"/>
    </source>
</evidence>
<comment type="subcellular location">
    <subcellularLocation>
        <location evidence="1">Membrane</location>
        <topology evidence="1">Single-pass membrane protein</topology>
    </subcellularLocation>
</comment>
<keyword evidence="3 8" id="KW-0812">Transmembrane</keyword>
<keyword evidence="4 9" id="KW-0732">Signal</keyword>
<evidence type="ECO:0000256" key="7">
    <source>
        <dbReference type="SAM" id="MobiDB-lite"/>
    </source>
</evidence>
<dbReference type="GO" id="GO:0072546">
    <property type="term" value="C:EMC complex"/>
    <property type="evidence" value="ECO:0007669"/>
    <property type="project" value="TreeGrafter"/>
</dbReference>
<dbReference type="InterPro" id="IPR013784">
    <property type="entry name" value="Carb-bd-like_fold"/>
</dbReference>
<feature type="signal peptide" evidence="9">
    <location>
        <begin position="1"/>
        <end position="22"/>
    </location>
</feature>
<evidence type="ECO:0000259" key="10">
    <source>
        <dbReference type="Pfam" id="PF09430"/>
    </source>
</evidence>
<dbReference type="Pfam" id="PF09430">
    <property type="entry name" value="EMC7_beta-sandw"/>
    <property type="match status" value="1"/>
</dbReference>
<organism evidence="11">
    <name type="scientific">Pyramimonas obovata</name>
    <dbReference type="NCBI Taxonomy" id="1411642"/>
    <lineage>
        <taxon>Eukaryota</taxon>
        <taxon>Viridiplantae</taxon>
        <taxon>Chlorophyta</taxon>
        <taxon>Pyramimonadophyceae</taxon>
        <taxon>Pyramimonadales</taxon>
        <taxon>Pyramimonadaceae</taxon>
        <taxon>Pyramimonas</taxon>
        <taxon>Pyramimonas incertae sedis</taxon>
    </lineage>
</organism>
<dbReference type="SUPFAM" id="SSF49452">
    <property type="entry name" value="Starch-binding domain-like"/>
    <property type="match status" value="1"/>
</dbReference>
<accession>A0A7S0RB17</accession>
<feature type="region of interest" description="Disordered" evidence="7">
    <location>
        <begin position="179"/>
        <end position="200"/>
    </location>
</feature>
<dbReference type="PANTHER" id="PTHR13605:SF4">
    <property type="entry name" value="ER MEMBRANE PROTEIN COMPLEX SUBUNIT 7"/>
    <property type="match status" value="1"/>
</dbReference>
<dbReference type="GO" id="GO:0030246">
    <property type="term" value="F:carbohydrate binding"/>
    <property type="evidence" value="ECO:0007669"/>
    <property type="project" value="InterPro"/>
</dbReference>
<dbReference type="EMBL" id="HBFA01022074">
    <property type="protein sequence ID" value="CAD8672190.1"/>
    <property type="molecule type" value="Transcribed_RNA"/>
</dbReference>
<sequence length="200" mass="22119">MLRSIATLGLLCLLCAPAAVVGQGKSESLMVAEFYPVEGQVQLPEGLKASMVEITLTVSGKEVRKSFPRADGAFKFSDVPPGTHLIEVVALGYFYPSIRVDVSAKFNGKVHAAWAEDRRKVLGPGLVIQPLKKLDYFEKRQEFNLWAFIMNPMMLMFIFTLVCVVVLSNIDPETLKEMQAQAQAQQNAEREAAAASRKKQ</sequence>
<evidence type="ECO:0000313" key="11">
    <source>
        <dbReference type="EMBL" id="CAD8672190.1"/>
    </source>
</evidence>
<proteinExistence type="inferred from homology"/>
<dbReference type="InterPro" id="IPR039163">
    <property type="entry name" value="EMC7"/>
</dbReference>
<gene>
    <name evidence="11" type="ORF">POBO1169_LOCUS11223</name>
</gene>
<feature type="chain" id="PRO_5031075219" description="ER membrane protein complex subunit 7 beta-sandwich domain-containing protein" evidence="9">
    <location>
        <begin position="23"/>
        <end position="200"/>
    </location>
</feature>
<protein>
    <recommendedName>
        <fullName evidence="10">ER membrane protein complex subunit 7 beta-sandwich domain-containing protein</fullName>
    </recommendedName>
</protein>
<evidence type="ECO:0000256" key="4">
    <source>
        <dbReference type="ARBA" id="ARBA00022729"/>
    </source>
</evidence>
<evidence type="ECO:0000256" key="9">
    <source>
        <dbReference type="SAM" id="SignalP"/>
    </source>
</evidence>
<dbReference type="PANTHER" id="PTHR13605">
    <property type="entry name" value="ER MEMBRANE PROTEIN COMPLEX SUBUNIT 7"/>
    <property type="match status" value="1"/>
</dbReference>
<evidence type="ECO:0000256" key="3">
    <source>
        <dbReference type="ARBA" id="ARBA00022692"/>
    </source>
</evidence>
<feature type="domain" description="ER membrane protein complex subunit 7 beta-sandwich" evidence="10">
    <location>
        <begin position="52"/>
        <end position="156"/>
    </location>
</feature>
<reference evidence="11" key="1">
    <citation type="submission" date="2021-01" db="EMBL/GenBank/DDBJ databases">
        <authorList>
            <person name="Corre E."/>
            <person name="Pelletier E."/>
            <person name="Niang G."/>
            <person name="Scheremetjew M."/>
            <person name="Finn R."/>
            <person name="Kale V."/>
            <person name="Holt S."/>
            <person name="Cochrane G."/>
            <person name="Meng A."/>
            <person name="Brown T."/>
            <person name="Cohen L."/>
        </authorList>
    </citation>
    <scope>NUCLEOTIDE SEQUENCE</scope>
    <source>
        <strain evidence="11">CCMP722</strain>
    </source>
</reference>
<name>A0A7S0RB17_9CHLO</name>
<evidence type="ECO:0000256" key="2">
    <source>
        <dbReference type="ARBA" id="ARBA00008880"/>
    </source>
</evidence>
<keyword evidence="6 8" id="KW-0472">Membrane</keyword>
<dbReference type="InterPro" id="IPR019008">
    <property type="entry name" value="Beta_sandwich_EMC7"/>
</dbReference>
<evidence type="ECO:0000256" key="1">
    <source>
        <dbReference type="ARBA" id="ARBA00004167"/>
    </source>
</evidence>
<dbReference type="AlphaFoldDB" id="A0A7S0RB17"/>